<protein>
    <submittedName>
        <fullName evidence="2">Uncharacterized protein</fullName>
    </submittedName>
</protein>
<feature type="transmembrane region" description="Helical" evidence="1">
    <location>
        <begin position="70"/>
        <end position="90"/>
    </location>
</feature>
<accession>A0ABR9JI68</accession>
<sequence length="92" mass="9933">MNEAAPRLAFGIGSDGAYTRLGQTIAFVLGLLTMLAFFPLLVVAALLYARAEERFKDDPERAHTLVNWSWMSVIVPVVVAPVAAVVYAVVLA</sequence>
<evidence type="ECO:0000256" key="1">
    <source>
        <dbReference type="SAM" id="Phobius"/>
    </source>
</evidence>
<evidence type="ECO:0000313" key="3">
    <source>
        <dbReference type="Proteomes" id="UP000627838"/>
    </source>
</evidence>
<name>A0ABR9JI68_9ACTN</name>
<evidence type="ECO:0000313" key="2">
    <source>
        <dbReference type="EMBL" id="MBE1530259.1"/>
    </source>
</evidence>
<reference evidence="2 3" key="1">
    <citation type="submission" date="2020-10" db="EMBL/GenBank/DDBJ databases">
        <title>Sequencing the genomes of 1000 actinobacteria strains.</title>
        <authorList>
            <person name="Klenk H.-P."/>
        </authorList>
    </citation>
    <scope>NUCLEOTIDE SEQUENCE [LARGE SCALE GENOMIC DNA]</scope>
    <source>
        <strain evidence="2 3">DSM 46744</strain>
    </source>
</reference>
<dbReference type="EMBL" id="JADBDZ010000001">
    <property type="protein sequence ID" value="MBE1530259.1"/>
    <property type="molecule type" value="Genomic_DNA"/>
</dbReference>
<dbReference type="Proteomes" id="UP000627838">
    <property type="component" value="Unassembled WGS sequence"/>
</dbReference>
<keyword evidence="1" id="KW-0812">Transmembrane</keyword>
<dbReference type="RefSeq" id="WP_192757294.1">
    <property type="nucleotide sequence ID" value="NZ_JADBDZ010000001.1"/>
</dbReference>
<comment type="caution">
    <text evidence="2">The sequence shown here is derived from an EMBL/GenBank/DDBJ whole genome shotgun (WGS) entry which is preliminary data.</text>
</comment>
<feature type="transmembrane region" description="Helical" evidence="1">
    <location>
        <begin position="25"/>
        <end position="49"/>
    </location>
</feature>
<keyword evidence="3" id="KW-1185">Reference proteome</keyword>
<organism evidence="2 3">
    <name type="scientific">Actinomadura algeriensis</name>
    <dbReference type="NCBI Taxonomy" id="1679523"/>
    <lineage>
        <taxon>Bacteria</taxon>
        <taxon>Bacillati</taxon>
        <taxon>Actinomycetota</taxon>
        <taxon>Actinomycetes</taxon>
        <taxon>Streptosporangiales</taxon>
        <taxon>Thermomonosporaceae</taxon>
        <taxon>Actinomadura</taxon>
    </lineage>
</organism>
<proteinExistence type="predicted"/>
<keyword evidence="1" id="KW-1133">Transmembrane helix</keyword>
<keyword evidence="1" id="KW-0472">Membrane</keyword>
<gene>
    <name evidence="2" type="ORF">H4W34_000092</name>
</gene>